<feature type="transmembrane region" description="Helical" evidence="6">
    <location>
        <begin position="325"/>
        <end position="346"/>
    </location>
</feature>
<proteinExistence type="predicted"/>
<protein>
    <submittedName>
        <fullName evidence="8">MFS transporter</fullName>
    </submittedName>
</protein>
<evidence type="ECO:0000256" key="6">
    <source>
        <dbReference type="SAM" id="Phobius"/>
    </source>
</evidence>
<evidence type="ECO:0000313" key="8">
    <source>
        <dbReference type="EMBL" id="MTJ06030.1"/>
    </source>
</evidence>
<comment type="subcellular location">
    <subcellularLocation>
        <location evidence="1">Cell membrane</location>
        <topology evidence="1">Multi-pass membrane protein</topology>
    </subcellularLocation>
</comment>
<dbReference type="AlphaFoldDB" id="A0A7C9HCH9"/>
<feature type="transmembrane region" description="Helical" evidence="6">
    <location>
        <begin position="95"/>
        <end position="117"/>
    </location>
</feature>
<feature type="transmembrane region" description="Helical" evidence="6">
    <location>
        <begin position="41"/>
        <end position="59"/>
    </location>
</feature>
<keyword evidence="4 6" id="KW-1133">Transmembrane helix</keyword>
<dbReference type="PROSITE" id="PS50850">
    <property type="entry name" value="MFS"/>
    <property type="match status" value="1"/>
</dbReference>
<accession>A0A7C9HCH9</accession>
<dbReference type="Pfam" id="PF07690">
    <property type="entry name" value="MFS_1"/>
    <property type="match status" value="1"/>
</dbReference>
<dbReference type="GO" id="GO:0022857">
    <property type="term" value="F:transmembrane transporter activity"/>
    <property type="evidence" value="ECO:0007669"/>
    <property type="project" value="InterPro"/>
</dbReference>
<feature type="transmembrane region" description="Helical" evidence="6">
    <location>
        <begin position="129"/>
        <end position="149"/>
    </location>
</feature>
<comment type="caution">
    <text evidence="8">The sequence shown here is derived from an EMBL/GenBank/DDBJ whole genome shotgun (WGS) entry which is preliminary data.</text>
</comment>
<dbReference type="RefSeq" id="WP_273251297.1">
    <property type="nucleotide sequence ID" value="NZ_VENJ01000033.1"/>
</dbReference>
<dbReference type="InterPro" id="IPR011701">
    <property type="entry name" value="MFS"/>
</dbReference>
<dbReference type="PANTHER" id="PTHR43124">
    <property type="entry name" value="PURINE EFFLUX PUMP PBUE"/>
    <property type="match status" value="1"/>
</dbReference>
<feature type="transmembrane region" description="Helical" evidence="6">
    <location>
        <begin position="366"/>
        <end position="386"/>
    </location>
</feature>
<evidence type="ECO:0000256" key="2">
    <source>
        <dbReference type="ARBA" id="ARBA00022475"/>
    </source>
</evidence>
<dbReference type="InterPro" id="IPR050189">
    <property type="entry name" value="MFS_Efflux_Transporters"/>
</dbReference>
<name>A0A7C9HCH9_9RHOB</name>
<feature type="transmembrane region" description="Helical" evidence="6">
    <location>
        <begin position="293"/>
        <end position="313"/>
    </location>
</feature>
<keyword evidence="2" id="KW-1003">Cell membrane</keyword>
<evidence type="ECO:0000256" key="4">
    <source>
        <dbReference type="ARBA" id="ARBA00022989"/>
    </source>
</evidence>
<dbReference type="EMBL" id="VENJ01000033">
    <property type="protein sequence ID" value="MTJ06030.1"/>
    <property type="molecule type" value="Genomic_DNA"/>
</dbReference>
<sequence length="392" mass="40896">MRLGLILLCAGYVLSQFYRAFLAVLSQVLEADIGAGPDDLAFASGLWFLTFAAMQIPVGEALDRIGPRRTAAVLLALGGGGGALVFAMASAPVHVAVAMGLIGVGCSPVLMASYYIFARMFPADMFATLGAVMIGVGSVGNLAGSAPLAWAVEVFGWRESLFVLAAVSGILALGIFVTVQDPPRAEHARKGSVLDLLRLPAMWLIFPLMFVNYAPAAGLRGLWVGPYLGDVHAATSTVIGNATMIMGIAMILGTFAYGPLDRWLGTRKWVVFVGNAAGMLALFVLAAQPELGFGAAVALCAAVGLFGMSFPMLMAHGRSFIPTHLAGRGVTLMNLFGIGGVGLFQVLTGQLHAVASEIGGAPAMPYQVVFGFFAVLLLLGLAPYLLSRDRLD</sequence>
<dbReference type="GO" id="GO:0005886">
    <property type="term" value="C:plasma membrane"/>
    <property type="evidence" value="ECO:0007669"/>
    <property type="project" value="UniProtKB-SubCell"/>
</dbReference>
<feature type="transmembrane region" description="Helical" evidence="6">
    <location>
        <begin position="161"/>
        <end position="179"/>
    </location>
</feature>
<feature type="transmembrane region" description="Helical" evidence="6">
    <location>
        <begin position="269"/>
        <end position="287"/>
    </location>
</feature>
<keyword evidence="3 6" id="KW-0812">Transmembrane</keyword>
<dbReference type="Proteomes" id="UP000483078">
    <property type="component" value="Unassembled WGS sequence"/>
</dbReference>
<organism evidence="8 9">
    <name type="scientific">Sediminimonas qiaohouensis</name>
    <dbReference type="NCBI Taxonomy" id="552061"/>
    <lineage>
        <taxon>Bacteria</taxon>
        <taxon>Pseudomonadati</taxon>
        <taxon>Pseudomonadota</taxon>
        <taxon>Alphaproteobacteria</taxon>
        <taxon>Rhodobacterales</taxon>
        <taxon>Roseobacteraceae</taxon>
        <taxon>Sediminimonas</taxon>
    </lineage>
</organism>
<evidence type="ECO:0000259" key="7">
    <source>
        <dbReference type="PROSITE" id="PS50850"/>
    </source>
</evidence>
<evidence type="ECO:0000256" key="3">
    <source>
        <dbReference type="ARBA" id="ARBA00022692"/>
    </source>
</evidence>
<reference evidence="8 9" key="1">
    <citation type="submission" date="2019-06" db="EMBL/GenBank/DDBJ databases">
        <title>Enrichment of Autotrophic Halophilic Microorganisms from Red Sea Brine Pool Using Microbial Electrosynthesis System.</title>
        <authorList>
            <person name="Alqahtani M.F."/>
            <person name="Bajracharya S."/>
            <person name="Katuri K.P."/>
            <person name="Ali M."/>
            <person name="Saikaly P.E."/>
        </authorList>
    </citation>
    <scope>NUCLEOTIDE SEQUENCE [LARGE SCALE GENOMIC DNA]</scope>
    <source>
        <strain evidence="8">MES6</strain>
    </source>
</reference>
<feature type="transmembrane region" description="Helical" evidence="6">
    <location>
        <begin position="238"/>
        <end position="257"/>
    </location>
</feature>
<evidence type="ECO:0000256" key="5">
    <source>
        <dbReference type="ARBA" id="ARBA00023136"/>
    </source>
</evidence>
<dbReference type="Gene3D" id="1.20.1250.20">
    <property type="entry name" value="MFS general substrate transporter like domains"/>
    <property type="match status" value="2"/>
</dbReference>
<feature type="transmembrane region" description="Helical" evidence="6">
    <location>
        <begin position="199"/>
        <end position="218"/>
    </location>
</feature>
<dbReference type="InterPro" id="IPR036259">
    <property type="entry name" value="MFS_trans_sf"/>
</dbReference>
<keyword evidence="5 6" id="KW-0472">Membrane</keyword>
<evidence type="ECO:0000313" key="9">
    <source>
        <dbReference type="Proteomes" id="UP000483078"/>
    </source>
</evidence>
<feature type="domain" description="Major facilitator superfamily (MFS) profile" evidence="7">
    <location>
        <begin position="4"/>
        <end position="392"/>
    </location>
</feature>
<dbReference type="SUPFAM" id="SSF103473">
    <property type="entry name" value="MFS general substrate transporter"/>
    <property type="match status" value="1"/>
</dbReference>
<dbReference type="InterPro" id="IPR020846">
    <property type="entry name" value="MFS_dom"/>
</dbReference>
<evidence type="ECO:0000256" key="1">
    <source>
        <dbReference type="ARBA" id="ARBA00004651"/>
    </source>
</evidence>
<dbReference type="PANTHER" id="PTHR43124:SF3">
    <property type="entry name" value="CHLORAMPHENICOL EFFLUX PUMP RV0191"/>
    <property type="match status" value="1"/>
</dbReference>
<feature type="transmembrane region" description="Helical" evidence="6">
    <location>
        <begin position="71"/>
        <end position="89"/>
    </location>
</feature>
<gene>
    <name evidence="8" type="ORF">FH759_15285</name>
</gene>